<dbReference type="PANTHER" id="PTHR43075:SF1">
    <property type="entry name" value="FORMATE LYASE ACTIVATING ENZYME, PUTATIVE (AFU_ORTHOLOGUE AFUA_2G15630)-RELATED"/>
    <property type="match status" value="1"/>
</dbReference>
<reference evidence="1" key="1">
    <citation type="journal article" date="2013" name="Environ. Microbiol.">
        <title>Microbiota from the distal guts of lean and obese adolescents exhibit partial functional redundancy besides clear differences in community structure.</title>
        <authorList>
            <person name="Ferrer M."/>
            <person name="Ruiz A."/>
            <person name="Lanza F."/>
            <person name="Haange S.B."/>
            <person name="Oberbach A."/>
            <person name="Till H."/>
            <person name="Bargiela R."/>
            <person name="Campoy C."/>
            <person name="Segura M.T."/>
            <person name="Richter M."/>
            <person name="von Bergen M."/>
            <person name="Seifert J."/>
            <person name="Suarez A."/>
        </authorList>
    </citation>
    <scope>NUCLEOTIDE SEQUENCE</scope>
</reference>
<protein>
    <submittedName>
        <fullName evidence="1">Radical SAM domain-containing protein</fullName>
    </submittedName>
</protein>
<dbReference type="Gene3D" id="3.20.20.70">
    <property type="entry name" value="Aldolase class I"/>
    <property type="match status" value="1"/>
</dbReference>
<dbReference type="PANTHER" id="PTHR43075">
    <property type="entry name" value="FORMATE LYASE ACTIVATING ENZYME, PUTATIVE (AFU_ORTHOLOGUE AFUA_2G15630)-RELATED"/>
    <property type="match status" value="1"/>
</dbReference>
<organism evidence="1">
    <name type="scientific">human gut metagenome</name>
    <dbReference type="NCBI Taxonomy" id="408170"/>
    <lineage>
        <taxon>unclassified sequences</taxon>
        <taxon>metagenomes</taxon>
        <taxon>organismal metagenomes</taxon>
    </lineage>
</organism>
<evidence type="ECO:0000313" key="1">
    <source>
        <dbReference type="EMBL" id="EKC65367.1"/>
    </source>
</evidence>
<dbReference type="InterPro" id="IPR040085">
    <property type="entry name" value="MJ0674-like"/>
</dbReference>
<dbReference type="InterPro" id="IPR058240">
    <property type="entry name" value="rSAM_sf"/>
</dbReference>
<accession>K1SXJ5</accession>
<sequence>VFCQNYDISHDGFGKSISEERFIDIMKELVSKGAHNINLVNPTHFVPFIRGALEKYKPPVPVVYNTGGYDRVESIKSLDGLVDIYLPDLKYYDADVSAKYSAAPDYFEKASEAVLEMRRQTETDMFKDGLMQRGLIIRHLVLPGNTAQSVKILKWISEKLPCDTFVSIMSQYTPCGEAFKYKDLRRKIVSAEYDKVINTFFDLGLKNGFMQEKTAAKTVFIPKFDLTGV</sequence>
<dbReference type="SUPFAM" id="SSF102114">
    <property type="entry name" value="Radical SAM enzymes"/>
    <property type="match status" value="1"/>
</dbReference>
<dbReference type="AlphaFoldDB" id="K1SXJ5"/>
<name>K1SXJ5_9ZZZZ</name>
<dbReference type="EMBL" id="AJWZ01004464">
    <property type="protein sequence ID" value="EKC65367.1"/>
    <property type="molecule type" value="Genomic_DNA"/>
</dbReference>
<dbReference type="InterPro" id="IPR013785">
    <property type="entry name" value="Aldolase_TIM"/>
</dbReference>
<feature type="non-terminal residue" evidence="1">
    <location>
        <position position="1"/>
    </location>
</feature>
<comment type="caution">
    <text evidence="1">The sequence shown here is derived from an EMBL/GenBank/DDBJ whole genome shotgun (WGS) entry which is preliminary data.</text>
</comment>
<gene>
    <name evidence="1" type="ORF">OBE_06484</name>
</gene>
<proteinExistence type="predicted"/>